<evidence type="ECO:0000256" key="1">
    <source>
        <dbReference type="SAM" id="MobiDB-lite"/>
    </source>
</evidence>
<feature type="transmembrane region" description="Helical" evidence="2">
    <location>
        <begin position="266"/>
        <end position="285"/>
    </location>
</feature>
<evidence type="ECO:0000256" key="2">
    <source>
        <dbReference type="SAM" id="Phobius"/>
    </source>
</evidence>
<dbReference type="PIRSF" id="PIRSF028704">
    <property type="entry name" value="UPC028704"/>
    <property type="match status" value="1"/>
</dbReference>
<keyword evidence="2" id="KW-0812">Transmembrane</keyword>
<proteinExistence type="predicted"/>
<feature type="transmembrane region" description="Helical" evidence="2">
    <location>
        <begin position="82"/>
        <end position="102"/>
    </location>
</feature>
<feature type="region of interest" description="Disordered" evidence="1">
    <location>
        <begin position="14"/>
        <end position="42"/>
    </location>
</feature>
<organism evidence="3 4">
    <name type="scientific">Acetobacter conturbans</name>
    <dbReference type="NCBI Taxonomy" id="1737472"/>
    <lineage>
        <taxon>Bacteria</taxon>
        <taxon>Pseudomonadati</taxon>
        <taxon>Pseudomonadota</taxon>
        <taxon>Alphaproteobacteria</taxon>
        <taxon>Acetobacterales</taxon>
        <taxon>Acetobacteraceae</taxon>
        <taxon>Acetobacter</taxon>
    </lineage>
</organism>
<dbReference type="PANTHER" id="PTHR38592:SF3">
    <property type="entry name" value="BLL4819 PROTEIN"/>
    <property type="match status" value="1"/>
</dbReference>
<dbReference type="InterPro" id="IPR014550">
    <property type="entry name" value="UCP028704_OpgC"/>
</dbReference>
<feature type="compositionally biased region" description="Low complexity" evidence="1">
    <location>
        <begin position="23"/>
        <end position="42"/>
    </location>
</feature>
<dbReference type="Proteomes" id="UP000631653">
    <property type="component" value="Unassembled WGS sequence"/>
</dbReference>
<keyword evidence="4" id="KW-1185">Reference proteome</keyword>
<accession>A0ABX0K0P6</accession>
<comment type="caution">
    <text evidence="3">The sequence shown here is derived from an EMBL/GenBank/DDBJ whole genome shotgun (WGS) entry which is preliminary data.</text>
</comment>
<keyword evidence="2" id="KW-0472">Membrane</keyword>
<reference evidence="3 4" key="1">
    <citation type="journal article" date="2020" name="Int. J. Syst. Evol. Microbiol.">
        <title>Novel acetic acid bacteria from cider fermentations: Acetobacter conturbans sp. nov. and Acetobacter fallax sp. nov.</title>
        <authorList>
            <person name="Sombolestani A.S."/>
            <person name="Cleenwerck I."/>
            <person name="Cnockaert M."/>
            <person name="Borremans W."/>
            <person name="Wieme A.D."/>
            <person name="De Vuyst L."/>
            <person name="Vandamme P."/>
        </authorList>
    </citation>
    <scope>NUCLEOTIDE SEQUENCE [LARGE SCALE GENOMIC DNA]</scope>
    <source>
        <strain evidence="3 4">LMG 1627</strain>
    </source>
</reference>
<sequence length="417" mass="46542">MTVTLSSAPPADIRLVSPVSDTSSAGSRESSVSGGQQAVGSEVIKRQRDHRVDALRGIALLMMFVDHMPQNLLNRLTLRNLGFADAAEIFVLLAGYASWLAYGRGFSKYGTVETLRRLALRCGKLYLAQTLMMISFVVIIRTWRNFTPVPVDFLEPELAHGVSNLWRVFLLDALPSNLNILPLYMVLLAAFPLMYGLIKINRFVALGLSMLLWLVINLDPTVNFPNWLDPDGWYFDPLAWQFLFMLGACGAIEAGRHEGNLPSFSWLRILCGSYLVFSLLEAFPWTQWGLPVIRPLALPSPDKSTLAPLRLLDVLSIFYLVQSSQLARKFSETRLGQALALCGRHSLEVFTVGTVLDLIGRLIFTTIGEGWLLQATINLVGLWILYRVTVVYERKRNRARGEAATIGRSPSREKAVS</sequence>
<feature type="transmembrane region" description="Helical" evidence="2">
    <location>
        <begin position="123"/>
        <end position="143"/>
    </location>
</feature>
<evidence type="ECO:0000313" key="4">
    <source>
        <dbReference type="Proteomes" id="UP000631653"/>
    </source>
</evidence>
<feature type="transmembrane region" description="Helical" evidence="2">
    <location>
        <begin position="238"/>
        <end position="254"/>
    </location>
</feature>
<feature type="transmembrane region" description="Helical" evidence="2">
    <location>
        <begin position="370"/>
        <end position="390"/>
    </location>
</feature>
<protein>
    <submittedName>
        <fullName evidence="3">OpgC domain-containing protein</fullName>
    </submittedName>
</protein>
<gene>
    <name evidence="3" type="ORF">GOB81_08580</name>
</gene>
<name>A0ABX0K0P6_9PROT</name>
<feature type="transmembrane region" description="Helical" evidence="2">
    <location>
        <begin position="203"/>
        <end position="218"/>
    </location>
</feature>
<feature type="transmembrane region" description="Helical" evidence="2">
    <location>
        <begin position="180"/>
        <end position="198"/>
    </location>
</feature>
<keyword evidence="2" id="KW-1133">Transmembrane helix</keyword>
<dbReference type="EMBL" id="WOSY01000007">
    <property type="protein sequence ID" value="NHN88684.1"/>
    <property type="molecule type" value="Genomic_DNA"/>
</dbReference>
<dbReference type="Pfam" id="PF10129">
    <property type="entry name" value="OpgC_C"/>
    <property type="match status" value="1"/>
</dbReference>
<dbReference type="RefSeq" id="WP_173570010.1">
    <property type="nucleotide sequence ID" value="NZ_WOSY01000007.1"/>
</dbReference>
<dbReference type="PANTHER" id="PTHR38592">
    <property type="entry name" value="BLL4819 PROTEIN"/>
    <property type="match status" value="1"/>
</dbReference>
<evidence type="ECO:0000313" key="3">
    <source>
        <dbReference type="EMBL" id="NHN88684.1"/>
    </source>
</evidence>